<accession>A0A9D3PKJ8</accession>
<feature type="signal peptide" evidence="1">
    <location>
        <begin position="1"/>
        <end position="21"/>
    </location>
</feature>
<name>A0A9D3PKJ8_MEGAT</name>
<sequence>MLGCAFLRASLVLWLAQQSLQGGVQPQAAGFGKIILGRGPRLGAGLGVGGVKAGGPGLPLGGQVVRGYVGKPGKAVGRYPSAPLGNGGYRPTVGRFVSPGFGAQGAYGPSLGVGIGMKQPRGFGGNGYAPRGPTLGGYGGVGAYPGAGLGGVAGAGAGYANGQAGKAAKPGYGAGAGFLAERGAKAVRPGYGAGVGAPAGQGKPAPSGNQSGVALTSEQGAKANGYGVGAGLPAGQGAKAAKQGYGAGAGGYPGAALGNGLGAGLGQGGYPQAGKSRPAGYGNGYAAGGNGYGAAGNGYAAAGNGYGAAANGYGAGLSVPSVLADGAGLGGKAGKGAGLGVSSYEGPSLGALGGNGGAAQLPYGGQPVVPAGLGANGKLDSYIAGPQGYGGQLFQPTGLGDEAELGGLGAGLSAGLDSAAGKYGGYPYGAQPLGLGADGKFRSAGYMGAGVQPAGYNGQLGNGQGPNGGKSSKYGLNGFLGNGYKG</sequence>
<dbReference type="OrthoDB" id="8964792at2759"/>
<evidence type="ECO:0000313" key="3">
    <source>
        <dbReference type="Proteomes" id="UP001046870"/>
    </source>
</evidence>
<dbReference type="EMBL" id="JAFDVH010000019">
    <property type="protein sequence ID" value="KAG7459915.1"/>
    <property type="molecule type" value="Genomic_DNA"/>
</dbReference>
<proteinExistence type="predicted"/>
<evidence type="ECO:0008006" key="4">
    <source>
        <dbReference type="Google" id="ProtNLM"/>
    </source>
</evidence>
<evidence type="ECO:0000256" key="1">
    <source>
        <dbReference type="SAM" id="SignalP"/>
    </source>
</evidence>
<protein>
    <recommendedName>
        <fullName evidence="4">Elastin</fullName>
    </recommendedName>
</protein>
<comment type="caution">
    <text evidence="2">The sequence shown here is derived from an EMBL/GenBank/DDBJ whole genome shotgun (WGS) entry which is preliminary data.</text>
</comment>
<evidence type="ECO:0000313" key="2">
    <source>
        <dbReference type="EMBL" id="KAG7459915.1"/>
    </source>
</evidence>
<dbReference type="AlphaFoldDB" id="A0A9D3PKJ8"/>
<dbReference type="Proteomes" id="UP001046870">
    <property type="component" value="Chromosome 19"/>
</dbReference>
<gene>
    <name evidence="2" type="ORF">MATL_G00215620</name>
</gene>
<feature type="chain" id="PRO_5039095222" description="Elastin" evidence="1">
    <location>
        <begin position="22"/>
        <end position="486"/>
    </location>
</feature>
<reference evidence="2" key="1">
    <citation type="submission" date="2021-01" db="EMBL/GenBank/DDBJ databases">
        <authorList>
            <person name="Zahm M."/>
            <person name="Roques C."/>
            <person name="Cabau C."/>
            <person name="Klopp C."/>
            <person name="Donnadieu C."/>
            <person name="Jouanno E."/>
            <person name="Lampietro C."/>
            <person name="Louis A."/>
            <person name="Herpin A."/>
            <person name="Echchiki A."/>
            <person name="Berthelot C."/>
            <person name="Parey E."/>
            <person name="Roest-Crollius H."/>
            <person name="Braasch I."/>
            <person name="Postlethwait J."/>
            <person name="Bobe J."/>
            <person name="Montfort J."/>
            <person name="Bouchez O."/>
            <person name="Begum T."/>
            <person name="Mejri S."/>
            <person name="Adams A."/>
            <person name="Chen W.-J."/>
            <person name="Guiguen Y."/>
        </authorList>
    </citation>
    <scope>NUCLEOTIDE SEQUENCE</scope>
    <source>
        <strain evidence="2">YG-15Mar2019-1</strain>
        <tissue evidence="2">Brain</tissue>
    </source>
</reference>
<keyword evidence="1" id="KW-0732">Signal</keyword>
<keyword evidence="3" id="KW-1185">Reference proteome</keyword>
<organism evidence="2 3">
    <name type="scientific">Megalops atlanticus</name>
    <name type="common">Tarpon</name>
    <name type="synonym">Clupea gigantea</name>
    <dbReference type="NCBI Taxonomy" id="7932"/>
    <lineage>
        <taxon>Eukaryota</taxon>
        <taxon>Metazoa</taxon>
        <taxon>Chordata</taxon>
        <taxon>Craniata</taxon>
        <taxon>Vertebrata</taxon>
        <taxon>Euteleostomi</taxon>
        <taxon>Actinopterygii</taxon>
        <taxon>Neopterygii</taxon>
        <taxon>Teleostei</taxon>
        <taxon>Elopiformes</taxon>
        <taxon>Megalopidae</taxon>
        <taxon>Megalops</taxon>
    </lineage>
</organism>